<comment type="similarity">
    <text evidence="2">Belongs to the DtxR/MntR family.</text>
</comment>
<dbReference type="InterPro" id="IPR038157">
    <property type="entry name" value="FeoA_core_dom"/>
</dbReference>
<evidence type="ECO:0000256" key="10">
    <source>
        <dbReference type="ARBA" id="ARBA00023211"/>
    </source>
</evidence>
<keyword evidence="8" id="KW-0010">Activator</keyword>
<dbReference type="Gene3D" id="1.10.10.10">
    <property type="entry name" value="Winged helix-like DNA-binding domain superfamily/Winged helix DNA-binding domain"/>
    <property type="match status" value="1"/>
</dbReference>
<gene>
    <name evidence="12" type="ORF">JCM16774_1330</name>
</gene>
<proteinExistence type="inferred from homology"/>
<evidence type="ECO:0000256" key="9">
    <source>
        <dbReference type="ARBA" id="ARBA00023163"/>
    </source>
</evidence>
<evidence type="ECO:0000256" key="1">
    <source>
        <dbReference type="ARBA" id="ARBA00004496"/>
    </source>
</evidence>
<evidence type="ECO:0000256" key="6">
    <source>
        <dbReference type="ARBA" id="ARBA00023015"/>
    </source>
</evidence>
<dbReference type="GO" id="GO:0003677">
    <property type="term" value="F:DNA binding"/>
    <property type="evidence" value="ECO:0007669"/>
    <property type="project" value="UniProtKB-KW"/>
</dbReference>
<evidence type="ECO:0000256" key="3">
    <source>
        <dbReference type="ARBA" id="ARBA00011738"/>
    </source>
</evidence>
<dbReference type="STRING" id="714315.GCA_000516535_01335"/>
<dbReference type="SMART" id="SM00899">
    <property type="entry name" value="FeoA"/>
    <property type="match status" value="1"/>
</dbReference>
<dbReference type="RefSeq" id="WP_006806571.1">
    <property type="nucleotide sequence ID" value="NZ_AP019822.1"/>
</dbReference>
<evidence type="ECO:0000256" key="8">
    <source>
        <dbReference type="ARBA" id="ARBA00023159"/>
    </source>
</evidence>
<dbReference type="PROSITE" id="PS50944">
    <property type="entry name" value="HTH_DTXR"/>
    <property type="match status" value="1"/>
</dbReference>
<protein>
    <recommendedName>
        <fullName evidence="11">Manganese transport regulator</fullName>
    </recommendedName>
</protein>
<keyword evidence="7" id="KW-0238">DNA-binding</keyword>
<dbReference type="SUPFAM" id="SSF46785">
    <property type="entry name" value="Winged helix' DNA-binding domain"/>
    <property type="match status" value="1"/>
</dbReference>
<sequence>MSKSIEDYLKGIYTLKKNKQYSNKKLAEYLNISPASVSEMIKKLVNDDYLKVNGKSVTLTEKGNDFALNVIRKHRVWEVFLYEKLGYGKDEVHPEAEALEHVTSDKLLKKLEKFLFYPKECPHGSPIFYGIKKFDEENIIKLSEAEEDDEIIILRVEDNIELYDYLRELNISIKEIYKIERKDPFDGPIYLSSKEKNIKAVAYNAAGMIEVYKKNQNTEETDDD</sequence>
<dbReference type="InterPro" id="IPR036421">
    <property type="entry name" value="Fe_dep_repressor_sf"/>
</dbReference>
<accession>A0A510JAM5</accession>
<comment type="subunit">
    <text evidence="3">Homodimer.</text>
</comment>
<dbReference type="InterPro" id="IPR022687">
    <property type="entry name" value="HTH_DTXR"/>
</dbReference>
<dbReference type="InterPro" id="IPR007167">
    <property type="entry name" value="Fe-transptr_FeoA-like"/>
</dbReference>
<keyword evidence="4" id="KW-0963">Cytoplasm</keyword>
<dbReference type="InterPro" id="IPR001367">
    <property type="entry name" value="Fe_dep_repressor"/>
</dbReference>
<evidence type="ECO:0000256" key="11">
    <source>
        <dbReference type="ARBA" id="ARBA00032593"/>
    </source>
</evidence>
<dbReference type="SMART" id="SM00529">
    <property type="entry name" value="HTH_DTXR"/>
    <property type="match status" value="1"/>
</dbReference>
<dbReference type="InterPro" id="IPR036388">
    <property type="entry name" value="WH-like_DNA-bd_sf"/>
</dbReference>
<keyword evidence="5" id="KW-0678">Repressor</keyword>
<keyword evidence="9" id="KW-0804">Transcription</keyword>
<dbReference type="GO" id="GO:0046983">
    <property type="term" value="F:protein dimerization activity"/>
    <property type="evidence" value="ECO:0007669"/>
    <property type="project" value="InterPro"/>
</dbReference>
<evidence type="ECO:0000256" key="5">
    <source>
        <dbReference type="ARBA" id="ARBA00022491"/>
    </source>
</evidence>
<dbReference type="Pfam" id="PF01325">
    <property type="entry name" value="Fe_dep_repress"/>
    <property type="match status" value="1"/>
</dbReference>
<evidence type="ECO:0000313" key="12">
    <source>
        <dbReference type="EMBL" id="BBM36398.1"/>
    </source>
</evidence>
<dbReference type="Gene3D" id="2.30.30.90">
    <property type="match status" value="1"/>
</dbReference>
<dbReference type="Pfam" id="PF04023">
    <property type="entry name" value="FeoA"/>
    <property type="match status" value="1"/>
</dbReference>
<dbReference type="GO" id="GO:0003700">
    <property type="term" value="F:DNA-binding transcription factor activity"/>
    <property type="evidence" value="ECO:0007669"/>
    <property type="project" value="InterPro"/>
</dbReference>
<name>A0A510JAM5_9FUSO</name>
<evidence type="ECO:0000256" key="7">
    <source>
        <dbReference type="ARBA" id="ARBA00023125"/>
    </source>
</evidence>
<evidence type="ECO:0000313" key="13">
    <source>
        <dbReference type="Proteomes" id="UP000321606"/>
    </source>
</evidence>
<dbReference type="Proteomes" id="UP000321606">
    <property type="component" value="Chromosome"/>
</dbReference>
<evidence type="ECO:0000256" key="2">
    <source>
        <dbReference type="ARBA" id="ARBA00007871"/>
    </source>
</evidence>
<dbReference type="EMBL" id="AP019822">
    <property type="protein sequence ID" value="BBM36398.1"/>
    <property type="molecule type" value="Genomic_DNA"/>
</dbReference>
<dbReference type="KEGG" id="lgo:JCM16774_1330"/>
<organism evidence="12 13">
    <name type="scientific">Pseudoleptotrichia goodfellowii</name>
    <dbReference type="NCBI Taxonomy" id="157692"/>
    <lineage>
        <taxon>Bacteria</taxon>
        <taxon>Fusobacteriati</taxon>
        <taxon>Fusobacteriota</taxon>
        <taxon>Fusobacteriia</taxon>
        <taxon>Fusobacteriales</taxon>
        <taxon>Leptotrichiaceae</taxon>
        <taxon>Pseudoleptotrichia</taxon>
    </lineage>
</organism>
<dbReference type="PANTHER" id="PTHR33238:SF11">
    <property type="entry name" value="TRANSCRIPTIONAL REGULATOR MNTR"/>
    <property type="match status" value="1"/>
</dbReference>
<dbReference type="InterPro" id="IPR022689">
    <property type="entry name" value="Iron_dep_repressor"/>
</dbReference>
<reference evidence="12 13" key="1">
    <citation type="submission" date="2019-07" db="EMBL/GenBank/DDBJ databases">
        <title>Complete Genome Sequence of Leptotrichia goodfellowii Strain JCM 16774.</title>
        <authorList>
            <person name="Watanabe S."/>
            <person name="Cui L."/>
        </authorList>
    </citation>
    <scope>NUCLEOTIDE SEQUENCE [LARGE SCALE GENOMIC DNA]</scope>
    <source>
        <strain evidence="12 13">JCM16774</strain>
    </source>
</reference>
<dbReference type="GO" id="GO:0005737">
    <property type="term" value="C:cytoplasm"/>
    <property type="evidence" value="ECO:0007669"/>
    <property type="project" value="UniProtKB-SubCell"/>
</dbReference>
<dbReference type="SUPFAM" id="SSF47979">
    <property type="entry name" value="Iron-dependent repressor protein, dimerization domain"/>
    <property type="match status" value="1"/>
</dbReference>
<dbReference type="GO" id="GO:0046914">
    <property type="term" value="F:transition metal ion binding"/>
    <property type="evidence" value="ECO:0007669"/>
    <property type="project" value="InterPro"/>
</dbReference>
<dbReference type="InterPro" id="IPR050536">
    <property type="entry name" value="DtxR_MntR_Metal-Reg"/>
</dbReference>
<dbReference type="PANTHER" id="PTHR33238">
    <property type="entry name" value="IRON (METAL) DEPENDENT REPRESSOR, DTXR FAMILY"/>
    <property type="match status" value="1"/>
</dbReference>
<dbReference type="InterPro" id="IPR036390">
    <property type="entry name" value="WH_DNA-bd_sf"/>
</dbReference>
<keyword evidence="10" id="KW-0464">Manganese</keyword>
<dbReference type="AlphaFoldDB" id="A0A510JAM5"/>
<evidence type="ECO:0000256" key="4">
    <source>
        <dbReference type="ARBA" id="ARBA00022490"/>
    </source>
</evidence>
<comment type="subcellular location">
    <subcellularLocation>
        <location evidence="1">Cytoplasm</location>
    </subcellularLocation>
</comment>
<dbReference type="OrthoDB" id="9791355at2"/>
<keyword evidence="6" id="KW-0805">Transcription regulation</keyword>
<dbReference type="Pfam" id="PF02742">
    <property type="entry name" value="Fe_dep_repr_C"/>
    <property type="match status" value="1"/>
</dbReference>